<proteinExistence type="predicted"/>
<comment type="caution">
    <text evidence="2">The sequence shown here is derived from an EMBL/GenBank/DDBJ whole genome shotgun (WGS) entry which is preliminary data.</text>
</comment>
<evidence type="ECO:0000313" key="2">
    <source>
        <dbReference type="EMBL" id="GHA90957.1"/>
    </source>
</evidence>
<keyword evidence="3" id="KW-1185">Reference proteome</keyword>
<name>A0ABQ3DIN6_9ACTN</name>
<dbReference type="Proteomes" id="UP000599437">
    <property type="component" value="Unassembled WGS sequence"/>
</dbReference>
<feature type="region of interest" description="Disordered" evidence="1">
    <location>
        <begin position="24"/>
        <end position="52"/>
    </location>
</feature>
<reference evidence="3" key="1">
    <citation type="journal article" date="2019" name="Int. J. Syst. Evol. Microbiol.">
        <title>The Global Catalogue of Microorganisms (GCM) 10K type strain sequencing project: providing services to taxonomists for standard genome sequencing and annotation.</title>
        <authorList>
            <consortium name="The Broad Institute Genomics Platform"/>
            <consortium name="The Broad Institute Genome Sequencing Center for Infectious Disease"/>
            <person name="Wu L."/>
            <person name="Ma J."/>
        </authorList>
    </citation>
    <scope>NUCLEOTIDE SEQUENCE [LARGE SCALE GENOMIC DNA]</scope>
    <source>
        <strain evidence="3">JCM 4737</strain>
    </source>
</reference>
<gene>
    <name evidence="2" type="ORF">GCM10010346_12120</name>
</gene>
<sequence>MLVEPRLYAALDGDQPVPQLRVRRRPYDSDAEHLQGTARDALDDADAAPGQPRVHAQYAHDALPFDHLFVQAIGYQ</sequence>
<protein>
    <submittedName>
        <fullName evidence="2">Uncharacterized protein</fullName>
    </submittedName>
</protein>
<accession>A0ABQ3DIN6</accession>
<evidence type="ECO:0000256" key="1">
    <source>
        <dbReference type="SAM" id="MobiDB-lite"/>
    </source>
</evidence>
<evidence type="ECO:0000313" key="3">
    <source>
        <dbReference type="Proteomes" id="UP000599437"/>
    </source>
</evidence>
<organism evidence="2 3">
    <name type="scientific">Streptomyces chryseus</name>
    <dbReference type="NCBI Taxonomy" id="68186"/>
    <lineage>
        <taxon>Bacteria</taxon>
        <taxon>Bacillati</taxon>
        <taxon>Actinomycetota</taxon>
        <taxon>Actinomycetes</taxon>
        <taxon>Kitasatosporales</taxon>
        <taxon>Streptomycetaceae</taxon>
        <taxon>Streptomyces</taxon>
    </lineage>
</organism>
<dbReference type="EMBL" id="BMVO01000002">
    <property type="protein sequence ID" value="GHA90957.1"/>
    <property type="molecule type" value="Genomic_DNA"/>
</dbReference>